<dbReference type="RefSeq" id="XP_020839460.1">
    <property type="nucleotide sequence ID" value="XM_020983801.1"/>
</dbReference>
<evidence type="ECO:0000259" key="3">
    <source>
        <dbReference type="Pfam" id="PF14988"/>
    </source>
</evidence>
<dbReference type="RefSeq" id="XP_020839461.1">
    <property type="nucleotide sequence ID" value="XM_020983802.1"/>
</dbReference>
<dbReference type="Proteomes" id="UP000515140">
    <property type="component" value="Unplaced"/>
</dbReference>
<feature type="coiled-coil region" evidence="2">
    <location>
        <begin position="241"/>
        <end position="275"/>
    </location>
</feature>
<feature type="coiled-coil region" evidence="2">
    <location>
        <begin position="16"/>
        <end position="67"/>
    </location>
</feature>
<dbReference type="PANTHER" id="PTHR14845:SF3">
    <property type="entry name" value="COILED-COIL DOMAIN CONTAINING 121, RETROGENE 1"/>
    <property type="match status" value="1"/>
</dbReference>
<protein>
    <submittedName>
        <fullName evidence="5 6">Coiled-coil domain-containing protein 121</fullName>
    </submittedName>
</protein>
<dbReference type="CTD" id="79635"/>
<name>A0A6P5K3T5_PHACI</name>
<evidence type="ECO:0000313" key="5">
    <source>
        <dbReference type="RefSeq" id="XP_020839460.1"/>
    </source>
</evidence>
<dbReference type="Pfam" id="PF14988">
    <property type="entry name" value="DUF4515"/>
    <property type="match status" value="1"/>
</dbReference>
<dbReference type="PANTHER" id="PTHR14845">
    <property type="entry name" value="COILED-COIL DOMAIN-CONTAINING 166"/>
    <property type="match status" value="1"/>
</dbReference>
<evidence type="ECO:0000256" key="2">
    <source>
        <dbReference type="SAM" id="Coils"/>
    </source>
</evidence>
<sequence length="344" mass="40610">MICQNLNRNVCSLMGSKKLQQLLKSQEELEKKMQKELATKAQVEQEMIQLNRELMKTRAQRKQLIEDHCHMQAEIQPFSGDSPLLMGYVPDPTKPKQVAPIKVWDQQTQQLEQIQWQRQELISSYEFHTSSLREELLRQEEIKAQLKKKIHTLNARRTVQITQEEHIKSLQMEKPRIQKEAKAHLQNAQNDLVKEWRVLRHQLSDVEILLGKIMMGKHNHVLEHAADKSILNFTWQLQNENKQLHKEMGHLIQEAQQLEAQRTRLRRQKQQLQLQQCCLESIKEGRRRKLLIPCQKGQSSAKTTLAPFPDTLYSGPEEEQVKLWMFTFSFGLNVIFLQRINFSF</sequence>
<dbReference type="KEGG" id="pcw:110206462"/>
<dbReference type="AlphaFoldDB" id="A0A6P5K3T5"/>
<proteinExistence type="predicted"/>
<keyword evidence="1 2" id="KW-0175">Coiled coil</keyword>
<evidence type="ECO:0000256" key="1">
    <source>
        <dbReference type="ARBA" id="ARBA00023054"/>
    </source>
</evidence>
<evidence type="ECO:0000313" key="4">
    <source>
        <dbReference type="Proteomes" id="UP000515140"/>
    </source>
</evidence>
<keyword evidence="4" id="KW-1185">Reference proteome</keyword>
<dbReference type="GeneID" id="110206462"/>
<feature type="domain" description="DUF4515" evidence="3">
    <location>
        <begin position="85"/>
        <end position="281"/>
    </location>
</feature>
<accession>A0A6P5K3T5</accession>
<feature type="coiled-coil region" evidence="2">
    <location>
        <begin position="129"/>
        <end position="156"/>
    </location>
</feature>
<organism evidence="4 6">
    <name type="scientific">Phascolarctos cinereus</name>
    <name type="common">Koala</name>
    <dbReference type="NCBI Taxonomy" id="38626"/>
    <lineage>
        <taxon>Eukaryota</taxon>
        <taxon>Metazoa</taxon>
        <taxon>Chordata</taxon>
        <taxon>Craniata</taxon>
        <taxon>Vertebrata</taxon>
        <taxon>Euteleostomi</taxon>
        <taxon>Mammalia</taxon>
        <taxon>Metatheria</taxon>
        <taxon>Diprotodontia</taxon>
        <taxon>Phascolarctidae</taxon>
        <taxon>Phascolarctos</taxon>
    </lineage>
</organism>
<reference evidence="5 6" key="1">
    <citation type="submission" date="2025-04" db="UniProtKB">
        <authorList>
            <consortium name="RefSeq"/>
        </authorList>
    </citation>
    <scope>IDENTIFICATION</scope>
    <source>
        <tissue evidence="5 6">Spleen</tissue>
    </source>
</reference>
<evidence type="ECO:0000313" key="6">
    <source>
        <dbReference type="RefSeq" id="XP_020839461.1"/>
    </source>
</evidence>
<gene>
    <name evidence="5 6" type="primary">CCDC121</name>
</gene>
<dbReference type="InterPro" id="IPR032777">
    <property type="entry name" value="DUF4515"/>
</dbReference>